<comment type="caution">
    <text evidence="4">The sequence shown here is derived from an EMBL/GenBank/DDBJ whole genome shotgun (WGS) entry which is preliminary data.</text>
</comment>
<dbReference type="GO" id="GO:0016491">
    <property type="term" value="F:oxidoreductase activity"/>
    <property type="evidence" value="ECO:0007669"/>
    <property type="project" value="UniProtKB-KW"/>
</dbReference>
<accession>A0A8X7TAD6</accession>
<dbReference type="Gene3D" id="3.40.50.720">
    <property type="entry name" value="NAD(P)-binding Rossmann-like Domain"/>
    <property type="match status" value="1"/>
</dbReference>
<dbReference type="Pfam" id="PF05368">
    <property type="entry name" value="NmrA"/>
    <property type="match status" value="1"/>
</dbReference>
<keyword evidence="2" id="KW-0560">Oxidoreductase</keyword>
<dbReference type="Gene3D" id="3.90.25.10">
    <property type="entry name" value="UDP-galactose 4-epimerase, domain 1"/>
    <property type="match status" value="1"/>
</dbReference>
<name>A0A8X7TAD6_CANPA</name>
<sequence length="299" mass="33127">MSTSKASIAILGLNGKLGKHVINAINSGIFDSKIQFPVKAITRKEGHTSTDKIEYIVSPETSVEDTHLIDSLKGIDVFIDLTGASPEASEKVKQIVTKIKPQLFIPSQFGSDVEQVQKYAPGFLAKKTQLSQSIRQLGIKVVDIYTSFFAIPGSVLYDMVTPVGIFEDGIHLIGDIDQKFSISKLEDIGRVVLSVATHKPYKDLPDTIHVASDTVTVKDVIDQYEKSKGTKLNIVSKKSAEEGKKEFLDKYNAGFDFNDFVFYLQTIIAQGVDKGVYFGKLDNELVNPNESLWKWSKYP</sequence>
<dbReference type="PANTHER" id="PTHR47706">
    <property type="entry name" value="NMRA-LIKE FAMILY PROTEIN"/>
    <property type="match status" value="1"/>
</dbReference>
<dbReference type="InterPro" id="IPR008030">
    <property type="entry name" value="NmrA-like"/>
</dbReference>
<dbReference type="SUPFAM" id="SSF51735">
    <property type="entry name" value="NAD(P)-binding Rossmann-fold domains"/>
    <property type="match status" value="1"/>
</dbReference>
<dbReference type="PANTHER" id="PTHR47706:SF9">
    <property type="entry name" value="NMRA-LIKE DOMAIN-CONTAINING PROTEIN-RELATED"/>
    <property type="match status" value="1"/>
</dbReference>
<feature type="domain" description="NmrA-like" evidence="3">
    <location>
        <begin position="5"/>
        <end position="236"/>
    </location>
</feature>
<evidence type="ECO:0000256" key="1">
    <source>
        <dbReference type="ARBA" id="ARBA00022857"/>
    </source>
</evidence>
<dbReference type="InterPro" id="IPR051609">
    <property type="entry name" value="NmrA/Isoflavone_reductase-like"/>
</dbReference>
<evidence type="ECO:0000259" key="3">
    <source>
        <dbReference type="Pfam" id="PF05368"/>
    </source>
</evidence>
<evidence type="ECO:0000256" key="2">
    <source>
        <dbReference type="ARBA" id="ARBA00023002"/>
    </source>
</evidence>
<protein>
    <submittedName>
        <fullName evidence="4">NmrA-like family protein</fullName>
    </submittedName>
</protein>
<dbReference type="AlphaFoldDB" id="A0A8X7TAD6"/>
<proteinExistence type="predicted"/>
<evidence type="ECO:0000313" key="5">
    <source>
        <dbReference type="Proteomes" id="UP000590412"/>
    </source>
</evidence>
<dbReference type="InterPro" id="IPR036291">
    <property type="entry name" value="NAD(P)-bd_dom_sf"/>
</dbReference>
<reference evidence="4" key="1">
    <citation type="submission" date="2020-03" db="EMBL/GenBank/DDBJ databases">
        <title>FDA dAtabase for Regulatory Grade micrObial Sequences (FDA-ARGOS): Supporting development and validation of Infectious Disease Dx tests.</title>
        <authorList>
            <person name="Campos J."/>
            <person name="Goldberg B."/>
            <person name="Tallon L."/>
            <person name="Sadzewicz L."/>
            <person name="Vavikolanu K."/>
            <person name="Mehta A."/>
            <person name="Aluvathingal J."/>
            <person name="Nadendla S."/>
            <person name="Nandy P."/>
            <person name="Geyer C."/>
            <person name="Yan Y."/>
            <person name="Sichtig H."/>
        </authorList>
    </citation>
    <scope>NUCLEOTIDE SEQUENCE [LARGE SCALE GENOMIC DNA]</scope>
    <source>
        <strain evidence="4">FDAARGOS_652</strain>
    </source>
</reference>
<keyword evidence="1" id="KW-0521">NADP</keyword>
<organism evidence="4 5">
    <name type="scientific">Candida parapsilosis</name>
    <name type="common">Yeast</name>
    <dbReference type="NCBI Taxonomy" id="5480"/>
    <lineage>
        <taxon>Eukaryota</taxon>
        <taxon>Fungi</taxon>
        <taxon>Dikarya</taxon>
        <taxon>Ascomycota</taxon>
        <taxon>Saccharomycotina</taxon>
        <taxon>Pichiomycetes</taxon>
        <taxon>Debaryomycetaceae</taxon>
        <taxon>Candida/Lodderomyces clade</taxon>
        <taxon>Candida</taxon>
    </lineage>
</organism>
<gene>
    <name evidence="4" type="ORF">FOB60_003861</name>
</gene>
<dbReference type="Proteomes" id="UP000590412">
    <property type="component" value="Unassembled WGS sequence"/>
</dbReference>
<evidence type="ECO:0000313" key="4">
    <source>
        <dbReference type="EMBL" id="KAF6051193.1"/>
    </source>
</evidence>
<dbReference type="EMBL" id="JABWAB010000005">
    <property type="protein sequence ID" value="KAF6051193.1"/>
    <property type="molecule type" value="Genomic_DNA"/>
</dbReference>